<comment type="similarity">
    <text evidence="3">Belongs to the complex I NDUFB11 subunit family.</text>
</comment>
<dbReference type="OMA" id="DKINEDW"/>
<accession>A0A553NAU6</accession>
<keyword evidence="19" id="KW-1185">Reference proteome</keyword>
<keyword evidence="11 17" id="KW-1133">Transmembrane helix</keyword>
<proteinExistence type="inferred from homology"/>
<dbReference type="Proteomes" id="UP000318571">
    <property type="component" value="Chromosome 10"/>
</dbReference>
<keyword evidence="12" id="KW-0496">Mitochondrion</keyword>
<evidence type="ECO:0000256" key="15">
    <source>
        <dbReference type="ARBA" id="ARBA00031387"/>
    </source>
</evidence>
<dbReference type="STRING" id="6832.A0A553NAU6"/>
<dbReference type="OrthoDB" id="5917019at2759"/>
<feature type="transmembrane region" description="Helical" evidence="17">
    <location>
        <begin position="76"/>
        <end position="98"/>
    </location>
</feature>
<dbReference type="GO" id="GO:0005743">
    <property type="term" value="C:mitochondrial inner membrane"/>
    <property type="evidence" value="ECO:0007669"/>
    <property type="project" value="UniProtKB-SubCell"/>
</dbReference>
<dbReference type="PANTHER" id="PTHR13327:SF0">
    <property type="entry name" value="NADH DEHYDROGENASE [UBIQUINONE] 1 BETA SUBCOMPLEX SUBUNIT 11, MITOCHONDRIAL"/>
    <property type="match status" value="1"/>
</dbReference>
<comment type="function">
    <text evidence="1">Accessory subunit of the mitochondrial membrane respiratory chain NADH dehydrogenase (Complex I), that is believed not to be involved in catalysis. Complex I functions in the transfer of electrons from NADH to the respiratory chain. The immediate electron acceptor for the enzyme is believed to be ubiquinone.</text>
</comment>
<evidence type="ECO:0000256" key="10">
    <source>
        <dbReference type="ARBA" id="ARBA00022982"/>
    </source>
</evidence>
<reference evidence="18 19" key="1">
    <citation type="journal article" date="2018" name="Nat. Ecol. Evol.">
        <title>Genomic signatures of mitonuclear coevolution across populations of Tigriopus californicus.</title>
        <authorList>
            <person name="Barreto F.S."/>
            <person name="Watson E.T."/>
            <person name="Lima T.G."/>
            <person name="Willett C.S."/>
            <person name="Edmands S."/>
            <person name="Li W."/>
            <person name="Burton R.S."/>
        </authorList>
    </citation>
    <scope>NUCLEOTIDE SEQUENCE [LARGE SCALE GENOMIC DNA]</scope>
    <source>
        <strain evidence="18 19">San Diego</strain>
    </source>
</reference>
<evidence type="ECO:0000256" key="9">
    <source>
        <dbReference type="ARBA" id="ARBA00022946"/>
    </source>
</evidence>
<keyword evidence="9" id="KW-0809">Transit peptide</keyword>
<evidence type="ECO:0000256" key="11">
    <source>
        <dbReference type="ARBA" id="ARBA00022989"/>
    </source>
</evidence>
<evidence type="ECO:0000256" key="16">
    <source>
        <dbReference type="ARBA" id="ARBA00046528"/>
    </source>
</evidence>
<evidence type="ECO:0000313" key="18">
    <source>
        <dbReference type="EMBL" id="TRY62545.1"/>
    </source>
</evidence>
<evidence type="ECO:0000256" key="6">
    <source>
        <dbReference type="ARBA" id="ARBA00022660"/>
    </source>
</evidence>
<evidence type="ECO:0000256" key="2">
    <source>
        <dbReference type="ARBA" id="ARBA00004434"/>
    </source>
</evidence>
<evidence type="ECO:0000256" key="3">
    <source>
        <dbReference type="ARBA" id="ARBA00008915"/>
    </source>
</evidence>
<dbReference type="EMBL" id="VCGU01000458">
    <property type="protein sequence ID" value="TRY62545.1"/>
    <property type="molecule type" value="Genomic_DNA"/>
</dbReference>
<dbReference type="AlphaFoldDB" id="A0A553NAU6"/>
<evidence type="ECO:0000256" key="7">
    <source>
        <dbReference type="ARBA" id="ARBA00022692"/>
    </source>
</evidence>
<evidence type="ECO:0000313" key="19">
    <source>
        <dbReference type="Proteomes" id="UP000318571"/>
    </source>
</evidence>
<evidence type="ECO:0000256" key="12">
    <source>
        <dbReference type="ARBA" id="ARBA00023128"/>
    </source>
</evidence>
<evidence type="ECO:0000256" key="8">
    <source>
        <dbReference type="ARBA" id="ARBA00022792"/>
    </source>
</evidence>
<evidence type="ECO:0000256" key="17">
    <source>
        <dbReference type="SAM" id="Phobius"/>
    </source>
</evidence>
<keyword evidence="6" id="KW-0679">Respiratory chain</keyword>
<evidence type="ECO:0000256" key="5">
    <source>
        <dbReference type="ARBA" id="ARBA00022448"/>
    </source>
</evidence>
<keyword evidence="7 17" id="KW-0812">Transmembrane</keyword>
<evidence type="ECO:0000256" key="4">
    <source>
        <dbReference type="ARBA" id="ARBA00018632"/>
    </source>
</evidence>
<evidence type="ECO:0000256" key="13">
    <source>
        <dbReference type="ARBA" id="ARBA00023136"/>
    </source>
</evidence>
<dbReference type="Pfam" id="PF10183">
    <property type="entry name" value="ESSS"/>
    <property type="match status" value="1"/>
</dbReference>
<keyword evidence="13 17" id="KW-0472">Membrane</keyword>
<name>A0A553NAU6_TIGCA</name>
<gene>
    <name evidence="18" type="ORF">TCAL_00331</name>
</gene>
<sequence length="152" mass="17590">MSRSARLGWSILRGTRVGVPAKQPRLFHTAAVWRGALEGKPVTRSPEETTKWAQDKINEDWTSFGFYPNDPTMDSIMRHFASFSVALIFCGTIFWYIYMPDVSRRDWAFREAYLVLREREAQGLLPISPDFIDPAKVPLPNDEYFTDEEIII</sequence>
<evidence type="ECO:0000256" key="14">
    <source>
        <dbReference type="ARBA" id="ARBA00030753"/>
    </source>
</evidence>
<comment type="subunit">
    <text evidence="16">Complex I is composed of 45 different subunits. Interacts with BCAP31.</text>
</comment>
<keyword evidence="10" id="KW-0249">Electron transport</keyword>
<dbReference type="PANTHER" id="PTHR13327">
    <property type="entry name" value="NADH-UBIQUINONE OXIDOREDUCTASE ESSS SUBUNIT, MITOCHONDRIAL PRECURSOR"/>
    <property type="match status" value="1"/>
</dbReference>
<keyword evidence="5" id="KW-0813">Transport</keyword>
<comment type="caution">
    <text evidence="18">The sequence shown here is derived from an EMBL/GenBank/DDBJ whole genome shotgun (WGS) entry which is preliminary data.</text>
</comment>
<organism evidence="18 19">
    <name type="scientific">Tigriopus californicus</name>
    <name type="common">Marine copepod</name>
    <dbReference type="NCBI Taxonomy" id="6832"/>
    <lineage>
        <taxon>Eukaryota</taxon>
        <taxon>Metazoa</taxon>
        <taxon>Ecdysozoa</taxon>
        <taxon>Arthropoda</taxon>
        <taxon>Crustacea</taxon>
        <taxon>Multicrustacea</taxon>
        <taxon>Hexanauplia</taxon>
        <taxon>Copepoda</taxon>
        <taxon>Harpacticoida</taxon>
        <taxon>Harpacticidae</taxon>
        <taxon>Tigriopus</taxon>
    </lineage>
</organism>
<keyword evidence="8" id="KW-0999">Mitochondrion inner membrane</keyword>
<dbReference type="InterPro" id="IPR019329">
    <property type="entry name" value="NADH_UbQ_OxRdtase_ESSS_su"/>
</dbReference>
<evidence type="ECO:0000256" key="1">
    <source>
        <dbReference type="ARBA" id="ARBA00003195"/>
    </source>
</evidence>
<comment type="subcellular location">
    <subcellularLocation>
        <location evidence="2">Mitochondrion inner membrane</location>
        <topology evidence="2">Single-pass membrane protein</topology>
    </subcellularLocation>
</comment>
<protein>
    <recommendedName>
        <fullName evidence="4">NADH dehydrogenase [ubiquinone] 1 beta subcomplex subunit 11, mitochondrial</fullName>
    </recommendedName>
    <alternativeName>
        <fullName evidence="15">Complex I-ESSS</fullName>
    </alternativeName>
    <alternativeName>
        <fullName evidence="14">NADH-ubiquinone oxidoreductase ESSS subunit</fullName>
    </alternativeName>
</protein>